<dbReference type="InterPro" id="IPR045371">
    <property type="entry name" value="ADAMTS_CR_3"/>
</dbReference>
<dbReference type="EMBL" id="CP026244">
    <property type="protein sequence ID" value="AWO97697.1"/>
    <property type="molecule type" value="Genomic_DNA"/>
</dbReference>
<evidence type="ECO:0000256" key="3">
    <source>
        <dbReference type="ARBA" id="ARBA00022490"/>
    </source>
</evidence>
<evidence type="ECO:0000313" key="19">
    <source>
        <dbReference type="Proteomes" id="UP000246464"/>
    </source>
</evidence>
<feature type="domain" description="Ig-like" evidence="16">
    <location>
        <begin position="1152"/>
        <end position="1256"/>
    </location>
</feature>
<dbReference type="Pfam" id="PF17776">
    <property type="entry name" value="NLRC4_HD2"/>
    <property type="match status" value="1"/>
</dbReference>
<feature type="signal peptide" evidence="14">
    <location>
        <begin position="1"/>
        <end position="21"/>
    </location>
</feature>
<keyword evidence="7" id="KW-0677">Repeat</keyword>
<evidence type="ECO:0000256" key="11">
    <source>
        <dbReference type="ARBA" id="ARBA00023157"/>
    </source>
</evidence>
<dbReference type="SUPFAM" id="SSF47986">
    <property type="entry name" value="DEATH domain"/>
    <property type="match status" value="1"/>
</dbReference>
<evidence type="ECO:0000256" key="4">
    <source>
        <dbReference type="ARBA" id="ARBA00022525"/>
    </source>
</evidence>
<evidence type="ECO:0000256" key="2">
    <source>
        <dbReference type="ARBA" id="ARBA00004613"/>
    </source>
</evidence>
<dbReference type="InterPro" id="IPR041075">
    <property type="entry name" value="NOD1/2_WH"/>
</dbReference>
<dbReference type="InterPro" id="IPR010294">
    <property type="entry name" value="ADAMTS_spacer1"/>
</dbReference>
<dbReference type="PRINTS" id="PR01857">
    <property type="entry name" value="ADAMTSFAMILY"/>
</dbReference>
<evidence type="ECO:0000256" key="12">
    <source>
        <dbReference type="PIRSR" id="PIRSR613273-3"/>
    </source>
</evidence>
<feature type="domain" description="NACHT" evidence="17">
    <location>
        <begin position="1832"/>
        <end position="1966"/>
    </location>
</feature>
<dbReference type="CDD" id="cd01671">
    <property type="entry name" value="CARD"/>
    <property type="match status" value="1"/>
</dbReference>
<protein>
    <submittedName>
        <fullName evidence="18">Putative ADAMTS-like protein 1</fullName>
    </submittedName>
</protein>
<dbReference type="GO" id="GO:0006508">
    <property type="term" value="P:proteolysis"/>
    <property type="evidence" value="ECO:0007669"/>
    <property type="project" value="TreeGrafter"/>
</dbReference>
<dbReference type="InterPro" id="IPR007111">
    <property type="entry name" value="NACHT_NTPase"/>
</dbReference>
<dbReference type="InterPro" id="IPR011029">
    <property type="entry name" value="DEATH-like_dom_sf"/>
</dbReference>
<dbReference type="Pfam" id="PF19030">
    <property type="entry name" value="TSP1_ADAMTS"/>
    <property type="match status" value="10"/>
</dbReference>
<dbReference type="SMART" id="SM00409">
    <property type="entry name" value="IG"/>
    <property type="match status" value="2"/>
</dbReference>
<evidence type="ECO:0000256" key="13">
    <source>
        <dbReference type="SAM" id="MobiDB-lite"/>
    </source>
</evidence>
<evidence type="ECO:0000313" key="18">
    <source>
        <dbReference type="EMBL" id="AWO97697.1"/>
    </source>
</evidence>
<dbReference type="Proteomes" id="UP000246464">
    <property type="component" value="Chromosome 2"/>
</dbReference>
<dbReference type="InterPro" id="IPR036179">
    <property type="entry name" value="Ig-like_dom_sf"/>
</dbReference>
<evidence type="ECO:0000256" key="7">
    <source>
        <dbReference type="ARBA" id="ARBA00022737"/>
    </source>
</evidence>
<feature type="chain" id="PRO_5016177191" evidence="14">
    <location>
        <begin position="22"/>
        <end position="2500"/>
    </location>
</feature>
<dbReference type="GO" id="GO:0004222">
    <property type="term" value="F:metalloendopeptidase activity"/>
    <property type="evidence" value="ECO:0007669"/>
    <property type="project" value="TreeGrafter"/>
</dbReference>
<dbReference type="InterPro" id="IPR029495">
    <property type="entry name" value="NACHT-assoc"/>
</dbReference>
<dbReference type="InterPro" id="IPR032675">
    <property type="entry name" value="LRR_dom_sf"/>
</dbReference>
<dbReference type="SMART" id="SM01288">
    <property type="entry name" value="FISNA"/>
    <property type="match status" value="1"/>
</dbReference>
<dbReference type="FunFam" id="2.20.100.10:FF:000025">
    <property type="entry name" value="ADAMTS like 1"/>
    <property type="match status" value="1"/>
</dbReference>
<keyword evidence="5" id="KW-0399">Innate immunity</keyword>
<dbReference type="SMART" id="SM00209">
    <property type="entry name" value="TSP1"/>
    <property type="match status" value="12"/>
</dbReference>
<keyword evidence="9" id="KW-0067">ATP-binding</keyword>
<dbReference type="Gene3D" id="2.20.100.10">
    <property type="entry name" value="Thrombospondin type-1 (TSP1) repeat"/>
    <property type="match status" value="11"/>
</dbReference>
<dbReference type="InterPro" id="IPR000884">
    <property type="entry name" value="TSP1_rpt"/>
</dbReference>
<dbReference type="GO" id="GO:0042981">
    <property type="term" value="P:regulation of apoptotic process"/>
    <property type="evidence" value="ECO:0007669"/>
    <property type="project" value="InterPro"/>
</dbReference>
<sequence length="2500" mass="280683">MLQESATLLVGILLIEAFVNANVNEAAGKRTDKAAVQLFESSRTARSEEDRDTLWDAWGSWSECSRTCGGGASYSLRRCLSSKTCEGQNIKYRTCSNVDCPPEAGDFRAQQCSAHADVRYQGQYHEWLPVYNDPDNPCTLKCKAKGSGLVVELAPKVLDGTRCYTESLDMCISGVCQIVGCDHELGSTTKEDNCGVCSGDGSSCRLVRGHYKSQHASGKAEDTVVAIPYKSRHVRLVLKGPDHLYVESKTLQGVKGELVFDTSGQYHLDNTTLDYQNLPDKEILRIVGPLGADFTVKVQFTNGADSVIQYIYYQPIIHRWRETDFFPCSVTCGGGYQLTSAECFDLRSGRVVVDQYCHYYPENVKPKPKLQECNMDPCLASDGYKQIMPYDLYHPLPRWESSPWTACSTSCGGGIQSRSVSCVEEDMQGTITPTDEWKCLYSPKTPILQPCNAFDCPTWLAQEWSPCTVTCGQGLRYRVVLCIDHRGLHAGGCNPTTKPHIKEECLVTVPCYKSIDTLPVEAKPVWHKQAIELEEEITVTEEPTFIPGRWEACSRTCGAGTQRRAVKCQVLLSFSQSVADLPDDECEGLKPASSQPCYRNPCSGVSGQGKESKKEGVEEVEEEEEEEEGQTPEREELHDWEYEGFTECSESCGGGVQEAVVICLNKQTREAADQRLCVSSRRPPQLLQDCKTQSCPPRWETGEWSSCSATCGVGLMTRTVACTHRPSRDSNRTEVLRDEDCQNPKPSPVQACNRFDCPPMWDTFDWGQCSQSCGGGVQRRRVLCKQRLADGSILELPDTFCPSKSPASQQPCAKQECPPHWVTTDWSQCSVTCGNGIQTLRAVCRKIGEDGQYWTIDSKNCSLIARPSRIRPCSLRLCENSIKPEPTILTQKKVYIQWRKGKKIQLVVGGYGYLLPWTTVVLRCPTRHFRKGNIRWWKEGKPLISLPHLSITTLGYVKIHQVRASDAGIYTCAAGQAREHFVLKIIGSKHKLSVPESRLLADGQQRVGQPDVATTGEKFQELPISVNKYDNIVEHLLELKGSVQDEKDITDKRQSSEKPRLTMEDERASVEISSPVVLIADTHWLDEIMHNLSEGLGGPRGEQLIAQLLSDLTMAQGESNDSTLHPPESAESSTQGPRLYKPKAHTTRPRNPVIIQRPRKVGVVPLSEMIIHVGVPALLQRPVASLEMRCEALANPEPSLTWTKNGKELLYNSRVGLLPTGSLRIQSPIKVDEGLYTCTARNRLGSTSLSTWLEITGNFFVFVARHTNDIIGISPTKSQPLCIPIKALPLWVFPMLQHFYSPYDNNYRFQVMFQRRINHCTSFTGSIWIWISIKRLLSAKKISKKKFGDVEVTVPVDILRKTVFIWHYHCVFQLQLPHILFFVAFPETIGGNCGQGNSMGGNGPICSEKSNSSQSAELCHGQGCRLSWIRWRVDPWSPCSATCGGGSQTRTVRCVRGPEGRSREVESQLCLDTSRRPSDSRLCNLLPCARWATTFWGPCHGECIGPSLATQHRHVYCQNTNGTKVSHRMCSGLHRPSSLKNCSTEGCALHWRVGPWTQCTATCGRHGFQSRQVTCAHRRTGKATREHHCMWKPRSPSWQRCNVLSCGRAIGLTVDRCRELYVLCIPAGECRDSTRLLMVEMDGCNSCLKAIRVLRVSLVDELEGRIDSLLEILVSREVFTRDDREDVLCQLGPRSRVRKVLDILECKGEEAAKIFLSISSHHQQEAQTHSKEVNTQPQSIEYNKVKQKHKDVMRRRSESMLFYNTRHGEKILFSEHYVNLLLVDGHQGLEIKRHEVLTFGQKRLSLQQKTAIHKKIPLAELFSSANGNRLIKKVLVTGVAGIGKTLLVQKMLFDFGGHKGHHAFDFIIHMTFRDLNLIDKPTNFRELVLRKNRHLAKVLDSILANDNKLLVILDGFDEFRHYRSCDVDTFVTEPDEDAEVVEVIGSLMQGELLPNASVMLTSRPAAVNHVPVGCIDRFVLIAGFSLAEVQDFFSRYFQDSALADRLFAVLSANELMLTLCYIPAFCYIVCCILKESKDLGGESPKTMTDIYVQYLVALIRSHTQSRAKTFLQEQGAGGIQQLSDVVLKLGRLAFQKLMEHQTLFYSSDRDVAALEGCGLVSTFLDKTVAQEPGCTEDVYSFAHLTVQEFFAAVYCAVTDHPLPLQDTASPGERSDNGHLDLFHRFLSGILSERNANLLSRQLGLRYHEEKVDAYRQRLIRELTVLCDSGAHILNHLHCLFEQQDPSLALAVQPKMLRVNVCDETLSQMDYNAMKYFLNLTKGEISELDLTGTGVSCEALRDIQPLLLRCKSLWLGENNLDIDTVQVIADVLQVSDNMTHLGIGWSNLGDDEILSLSSAIRVKRKLEELWMEGNRVSCRGLLSLSDLTPIPLKKVAAIWNDLTDTEPESWCSQESITVNFTDDDMWEAWGKWVFKRCEVSSNEKLLTVLHKVCNISVHCLEAQWAKTFYKQLSQLIKHRIEFCTEDDMCKKLKKFENILNL</sequence>
<organism evidence="18 19">
    <name type="scientific">Scophthalmus maximus</name>
    <name type="common">Turbot</name>
    <name type="synonym">Psetta maxima</name>
    <dbReference type="NCBI Taxonomy" id="52904"/>
    <lineage>
        <taxon>Eukaryota</taxon>
        <taxon>Metazoa</taxon>
        <taxon>Chordata</taxon>
        <taxon>Craniata</taxon>
        <taxon>Vertebrata</taxon>
        <taxon>Euteleostomi</taxon>
        <taxon>Actinopterygii</taxon>
        <taxon>Neopterygii</taxon>
        <taxon>Teleostei</taxon>
        <taxon>Neoteleostei</taxon>
        <taxon>Acanthomorphata</taxon>
        <taxon>Carangaria</taxon>
        <taxon>Pleuronectiformes</taxon>
        <taxon>Pleuronectoidei</taxon>
        <taxon>Scophthalmidae</taxon>
        <taxon>Scophthalmus</taxon>
    </lineage>
</organism>
<dbReference type="InterPro" id="IPR050439">
    <property type="entry name" value="ADAMTS_ADAMTS-like"/>
</dbReference>
<dbReference type="InterPro" id="IPR013783">
    <property type="entry name" value="Ig-like_fold"/>
</dbReference>
<dbReference type="InterPro" id="IPR007110">
    <property type="entry name" value="Ig-like_dom"/>
</dbReference>
<evidence type="ECO:0000256" key="9">
    <source>
        <dbReference type="ARBA" id="ARBA00022840"/>
    </source>
</evidence>
<dbReference type="Gene3D" id="3.40.50.300">
    <property type="entry name" value="P-loop containing nucleotide triphosphate hydrolases"/>
    <property type="match status" value="1"/>
</dbReference>
<feature type="domain" description="Ig-like" evidence="16">
    <location>
        <begin position="886"/>
        <end position="974"/>
    </location>
</feature>
<dbReference type="CDD" id="cd00096">
    <property type="entry name" value="Ig"/>
    <property type="match status" value="1"/>
</dbReference>
<dbReference type="InterPro" id="IPR041267">
    <property type="entry name" value="NLRP_HD2"/>
</dbReference>
<keyword evidence="4" id="KW-0964">Secreted</keyword>
<evidence type="ECO:0000259" key="15">
    <source>
        <dbReference type="PROSITE" id="PS50209"/>
    </source>
</evidence>
<evidence type="ECO:0000256" key="5">
    <source>
        <dbReference type="ARBA" id="ARBA00022588"/>
    </source>
</evidence>
<evidence type="ECO:0000256" key="8">
    <source>
        <dbReference type="ARBA" id="ARBA00022741"/>
    </source>
</evidence>
<dbReference type="SUPFAM" id="SSF52047">
    <property type="entry name" value="RNI-like"/>
    <property type="match status" value="1"/>
</dbReference>
<dbReference type="Pfam" id="PF17779">
    <property type="entry name" value="WHD_NOD2"/>
    <property type="match status" value="1"/>
</dbReference>
<gene>
    <name evidence="18" type="ORF">SMAX5B_016637</name>
</gene>
<keyword evidence="19" id="KW-1185">Reference proteome</keyword>
<evidence type="ECO:0000256" key="14">
    <source>
        <dbReference type="SAM" id="SignalP"/>
    </source>
</evidence>
<dbReference type="Pfam" id="PF00090">
    <property type="entry name" value="TSP_1"/>
    <property type="match status" value="1"/>
</dbReference>
<dbReference type="Pfam" id="PF00619">
    <property type="entry name" value="CARD"/>
    <property type="match status" value="1"/>
</dbReference>
<dbReference type="GO" id="GO:0030198">
    <property type="term" value="P:extracellular matrix organization"/>
    <property type="evidence" value="ECO:0007669"/>
    <property type="project" value="InterPro"/>
</dbReference>
<dbReference type="PROSITE" id="PS50092">
    <property type="entry name" value="TSP1"/>
    <property type="match status" value="11"/>
</dbReference>
<dbReference type="Pfam" id="PF05986">
    <property type="entry name" value="ADAMTS_spacer1"/>
    <property type="match status" value="1"/>
</dbReference>
<dbReference type="InterPro" id="IPR003599">
    <property type="entry name" value="Ig_sub"/>
</dbReference>
<dbReference type="Pfam" id="PF05729">
    <property type="entry name" value="NACHT"/>
    <property type="match status" value="1"/>
</dbReference>
<dbReference type="FunFam" id="2.20.100.10:FF:000005">
    <property type="entry name" value="ADAM metallopeptidase with thrombospondin type 1 motif 9"/>
    <property type="match status" value="2"/>
</dbReference>
<dbReference type="InterPro" id="IPR003598">
    <property type="entry name" value="Ig_sub2"/>
</dbReference>
<dbReference type="PROSITE" id="PS50209">
    <property type="entry name" value="CARD"/>
    <property type="match status" value="1"/>
</dbReference>
<dbReference type="GO" id="GO:0005524">
    <property type="term" value="F:ATP binding"/>
    <property type="evidence" value="ECO:0007669"/>
    <property type="project" value="UniProtKB-KW"/>
</dbReference>
<evidence type="ECO:0000256" key="10">
    <source>
        <dbReference type="ARBA" id="ARBA00022859"/>
    </source>
</evidence>
<evidence type="ECO:0000256" key="6">
    <source>
        <dbReference type="ARBA" id="ARBA00022729"/>
    </source>
</evidence>
<dbReference type="Pfam" id="PF19236">
    <property type="entry name" value="ADAMTS_CR_3"/>
    <property type="match status" value="1"/>
</dbReference>
<dbReference type="SUPFAM" id="SSF82895">
    <property type="entry name" value="TSP-1 type 1 repeat"/>
    <property type="match status" value="11"/>
</dbReference>
<keyword evidence="10" id="KW-0391">Immunity</keyword>
<dbReference type="GO" id="GO:0045087">
    <property type="term" value="P:innate immune response"/>
    <property type="evidence" value="ECO:0007669"/>
    <property type="project" value="UniProtKB-KW"/>
</dbReference>
<accession>A0A2U9B1F3</accession>
<dbReference type="PANTHER" id="PTHR13723">
    <property type="entry name" value="ADAMTS A DISINTEGRIN AND METALLOPROTEASE WITH THROMBOSPONDIN MOTIFS PROTEASE"/>
    <property type="match status" value="1"/>
</dbReference>
<evidence type="ECO:0000259" key="16">
    <source>
        <dbReference type="PROSITE" id="PS50835"/>
    </source>
</evidence>
<dbReference type="Gene3D" id="2.60.120.830">
    <property type="match status" value="1"/>
</dbReference>
<dbReference type="InterPro" id="IPR027417">
    <property type="entry name" value="P-loop_NTPase"/>
</dbReference>
<keyword evidence="8" id="KW-0547">Nucleotide-binding</keyword>
<dbReference type="Gene3D" id="3.80.10.10">
    <property type="entry name" value="Ribonuclease Inhibitor"/>
    <property type="match status" value="1"/>
</dbReference>
<dbReference type="InterPro" id="IPR036383">
    <property type="entry name" value="TSP1_rpt_sf"/>
</dbReference>
<reference evidence="18 19" key="1">
    <citation type="submission" date="2017-12" db="EMBL/GenBank/DDBJ databases">
        <title>Integrating genomic resources of turbot (Scophthalmus maximus) in depth evaluation of genetic and physical mapping variation across individuals.</title>
        <authorList>
            <person name="Martinez P."/>
        </authorList>
    </citation>
    <scope>NUCLEOTIDE SEQUENCE [LARGE SCALE GENOMIC DNA]</scope>
</reference>
<proteinExistence type="predicted"/>
<keyword evidence="11 12" id="KW-1015">Disulfide bond</keyword>
<dbReference type="PANTHER" id="PTHR13723:SF157">
    <property type="entry name" value="ADAMTS-LIKE PROTEIN 1"/>
    <property type="match status" value="1"/>
</dbReference>
<comment type="subcellular location">
    <subcellularLocation>
        <location evidence="1">Cytoplasm</location>
    </subcellularLocation>
    <subcellularLocation>
        <location evidence="2">Secreted</location>
    </subcellularLocation>
</comment>
<dbReference type="Gene3D" id="1.10.533.10">
    <property type="entry name" value="Death Domain, Fas"/>
    <property type="match status" value="1"/>
</dbReference>
<name>A0A2U9B1F3_SCOMX</name>
<dbReference type="PROSITE" id="PS50835">
    <property type="entry name" value="IG_LIKE"/>
    <property type="match status" value="2"/>
</dbReference>
<feature type="region of interest" description="Disordered" evidence="13">
    <location>
        <begin position="600"/>
        <end position="637"/>
    </location>
</feature>
<dbReference type="Gene3D" id="2.60.40.10">
    <property type="entry name" value="Immunoglobulins"/>
    <property type="match status" value="2"/>
</dbReference>
<evidence type="ECO:0000256" key="1">
    <source>
        <dbReference type="ARBA" id="ARBA00004496"/>
    </source>
</evidence>
<dbReference type="PROSITE" id="PS50837">
    <property type="entry name" value="NACHT"/>
    <property type="match status" value="1"/>
</dbReference>
<keyword evidence="3" id="KW-0963">Cytoplasm</keyword>
<dbReference type="InterPro" id="IPR001315">
    <property type="entry name" value="CARD"/>
</dbReference>
<dbReference type="GO" id="GO:0005737">
    <property type="term" value="C:cytoplasm"/>
    <property type="evidence" value="ECO:0007669"/>
    <property type="project" value="UniProtKB-SubCell"/>
</dbReference>
<keyword evidence="6 14" id="KW-0732">Signal</keyword>
<dbReference type="SUPFAM" id="SSF52540">
    <property type="entry name" value="P-loop containing nucleoside triphosphate hydrolases"/>
    <property type="match status" value="1"/>
</dbReference>
<feature type="compositionally biased region" description="Acidic residues" evidence="13">
    <location>
        <begin position="618"/>
        <end position="630"/>
    </location>
</feature>
<dbReference type="Pfam" id="PF13927">
    <property type="entry name" value="Ig_3"/>
    <property type="match status" value="1"/>
</dbReference>
<dbReference type="FunFam" id="2.20.100.10:FF:000009">
    <property type="entry name" value="ADAMTS-like protein 3 isoform A"/>
    <property type="match status" value="1"/>
</dbReference>
<dbReference type="InterPro" id="IPR013273">
    <property type="entry name" value="ADAMTS/ADAMTS-like"/>
</dbReference>
<dbReference type="GO" id="GO:0005576">
    <property type="term" value="C:extracellular region"/>
    <property type="evidence" value="ECO:0007669"/>
    <property type="project" value="UniProtKB-SubCell"/>
</dbReference>
<dbReference type="SUPFAM" id="SSF48726">
    <property type="entry name" value="Immunoglobulin"/>
    <property type="match status" value="2"/>
</dbReference>
<dbReference type="Pfam" id="PF14484">
    <property type="entry name" value="FISNA"/>
    <property type="match status" value="1"/>
</dbReference>
<feature type="disulfide bond" evidence="12">
    <location>
        <begin position="79"/>
        <end position="85"/>
    </location>
</feature>
<dbReference type="GO" id="GO:0031012">
    <property type="term" value="C:extracellular matrix"/>
    <property type="evidence" value="ECO:0007669"/>
    <property type="project" value="TreeGrafter"/>
</dbReference>
<dbReference type="STRING" id="52904.ENSSMAP00000018380"/>
<feature type="disulfide bond" evidence="12">
    <location>
        <begin position="68"/>
        <end position="100"/>
    </location>
</feature>
<feature type="disulfide bond" evidence="12">
    <location>
        <begin position="64"/>
        <end position="95"/>
    </location>
</feature>
<feature type="region of interest" description="Disordered" evidence="13">
    <location>
        <begin position="1047"/>
        <end position="1067"/>
    </location>
</feature>
<evidence type="ECO:0000259" key="17">
    <source>
        <dbReference type="PROSITE" id="PS50837"/>
    </source>
</evidence>
<dbReference type="SMART" id="SM00408">
    <property type="entry name" value="IGc2"/>
    <property type="match status" value="2"/>
</dbReference>
<feature type="domain" description="CARD" evidence="15">
    <location>
        <begin position="1649"/>
        <end position="1717"/>
    </location>
</feature>
<feature type="region of interest" description="Disordered" evidence="13">
    <location>
        <begin position="1117"/>
        <end position="1150"/>
    </location>
</feature>